<keyword evidence="1" id="KW-1133">Transmembrane helix</keyword>
<keyword evidence="3" id="KW-1185">Reference proteome</keyword>
<reference evidence="2 3" key="1">
    <citation type="submission" date="2017-01" db="EMBL/GenBank/DDBJ databases">
        <authorList>
            <person name="Mah S.A."/>
            <person name="Swanson W.J."/>
            <person name="Moy G.W."/>
            <person name="Vacquier V.D."/>
        </authorList>
    </citation>
    <scope>NUCLEOTIDE SEQUENCE [LARGE SCALE GENOMIC DNA]</scope>
    <source>
        <strain evidence="2 3">GSMNP</strain>
    </source>
</reference>
<dbReference type="AlphaFoldDB" id="A0A1R1XU24"/>
<evidence type="ECO:0000256" key="1">
    <source>
        <dbReference type="SAM" id="Phobius"/>
    </source>
</evidence>
<gene>
    <name evidence="2" type="ORF">AYI70_g5530</name>
</gene>
<evidence type="ECO:0000313" key="2">
    <source>
        <dbReference type="EMBL" id="OMJ18142.1"/>
    </source>
</evidence>
<protein>
    <submittedName>
        <fullName evidence="2">Uncharacterized protein</fullName>
    </submittedName>
</protein>
<accession>A0A1R1XU24</accession>
<sequence>MYFISAFTHDFSNTILAIILVFIILFLIALSRYSTDWKARSKYRLKETYDSPLNSAWISSEWIPNISVTPISFSPSVSRKTSLSLSKFDSSDIKDKNQEVNSNIKEFSFNSKNRENATIYKDEKDPLFDSVKGKKFL</sequence>
<name>A0A1R1XU24_9FUNG</name>
<keyword evidence="1" id="KW-0472">Membrane</keyword>
<dbReference type="OrthoDB" id="5675837at2759"/>
<organism evidence="2 3">
    <name type="scientific">Smittium culicis</name>
    <dbReference type="NCBI Taxonomy" id="133412"/>
    <lineage>
        <taxon>Eukaryota</taxon>
        <taxon>Fungi</taxon>
        <taxon>Fungi incertae sedis</taxon>
        <taxon>Zoopagomycota</taxon>
        <taxon>Kickxellomycotina</taxon>
        <taxon>Harpellomycetes</taxon>
        <taxon>Harpellales</taxon>
        <taxon>Legeriomycetaceae</taxon>
        <taxon>Smittium</taxon>
    </lineage>
</organism>
<keyword evidence="1" id="KW-0812">Transmembrane</keyword>
<feature type="transmembrane region" description="Helical" evidence="1">
    <location>
        <begin position="15"/>
        <end position="34"/>
    </location>
</feature>
<dbReference type="EMBL" id="LSSN01001826">
    <property type="protein sequence ID" value="OMJ18142.1"/>
    <property type="molecule type" value="Genomic_DNA"/>
</dbReference>
<dbReference type="Proteomes" id="UP000187283">
    <property type="component" value="Unassembled WGS sequence"/>
</dbReference>
<proteinExistence type="predicted"/>
<comment type="caution">
    <text evidence="2">The sequence shown here is derived from an EMBL/GenBank/DDBJ whole genome shotgun (WGS) entry which is preliminary data.</text>
</comment>
<evidence type="ECO:0000313" key="3">
    <source>
        <dbReference type="Proteomes" id="UP000187283"/>
    </source>
</evidence>